<keyword evidence="4" id="KW-1185">Reference proteome</keyword>
<dbReference type="InterPro" id="IPR035969">
    <property type="entry name" value="Rab-GAP_TBC_sf"/>
</dbReference>
<protein>
    <recommendedName>
        <fullName evidence="2">Rab-GAP TBC domain-containing protein</fullName>
    </recommendedName>
</protein>
<evidence type="ECO:0000313" key="3">
    <source>
        <dbReference type="EMBL" id="KAJ8902492.1"/>
    </source>
</evidence>
<accession>A0AAV8UMI2</accession>
<dbReference type="Gene3D" id="1.10.8.1310">
    <property type="match status" value="1"/>
</dbReference>
<organism evidence="3 4">
    <name type="scientific">Rhodosorus marinus</name>
    <dbReference type="NCBI Taxonomy" id="101924"/>
    <lineage>
        <taxon>Eukaryota</taxon>
        <taxon>Rhodophyta</taxon>
        <taxon>Stylonematophyceae</taxon>
        <taxon>Stylonematales</taxon>
        <taxon>Stylonemataceae</taxon>
        <taxon>Rhodosorus</taxon>
    </lineage>
</organism>
<dbReference type="SMART" id="SM00164">
    <property type="entry name" value="TBC"/>
    <property type="match status" value="1"/>
</dbReference>
<evidence type="ECO:0000259" key="2">
    <source>
        <dbReference type="PROSITE" id="PS50086"/>
    </source>
</evidence>
<dbReference type="InterPro" id="IPR000195">
    <property type="entry name" value="Rab-GAP-TBC_dom"/>
</dbReference>
<evidence type="ECO:0000313" key="4">
    <source>
        <dbReference type="Proteomes" id="UP001157974"/>
    </source>
</evidence>
<reference evidence="3 4" key="1">
    <citation type="journal article" date="2023" name="Nat. Commun.">
        <title>Origin of minicircular mitochondrial genomes in red algae.</title>
        <authorList>
            <person name="Lee Y."/>
            <person name="Cho C.H."/>
            <person name="Lee Y.M."/>
            <person name="Park S.I."/>
            <person name="Yang J.H."/>
            <person name="West J.A."/>
            <person name="Bhattacharya D."/>
            <person name="Yoon H.S."/>
        </authorList>
    </citation>
    <scope>NUCLEOTIDE SEQUENCE [LARGE SCALE GENOMIC DNA]</scope>
    <source>
        <strain evidence="3 4">CCMP1338</strain>
        <tissue evidence="3">Whole cell</tissue>
    </source>
</reference>
<dbReference type="PANTHER" id="PTHR13297">
    <property type="entry name" value="TBC1 DOMAIN FAMILY MEMBER 23-RELATED"/>
    <property type="match status" value="1"/>
</dbReference>
<dbReference type="SUPFAM" id="SSF47923">
    <property type="entry name" value="Ypt/Rab-GAP domain of gyp1p"/>
    <property type="match status" value="2"/>
</dbReference>
<dbReference type="GO" id="GO:0042147">
    <property type="term" value="P:retrograde transport, endosome to Golgi"/>
    <property type="evidence" value="ECO:0007669"/>
    <property type="project" value="InterPro"/>
</dbReference>
<sequence length="828" mass="92807">MNNTESEWKPAPTDPETLRRVRVAVKATASAADVARLRSFIVHEAKGIIPHEVRGGVWMHLLKVNSDEVYAETSDQFAKRAMESVRDDNSKEQILKDVTRTRPSLETFKQTHVRNALTKLLSLFCQRQGVSYIQGFNELLVPFLLLDDVGQNPRLIYALYTAFLKTFVPWVLDSAEHKVFEVLKRAFRYFGRLLLYFDPNLFWMLDSYFMTPDIYATSWLVTIFARNFTVEATYALWDLLLLEDNALSTYFFAVALILSKRDEILTCDESHLPEILMNMSATTVEEVHRLWKVGNELRVAQAPPSFQRLMASRLLRPLEKANASALNAAKSLAGAVTVQTTLEDIMPGGPLHFFTWDCRPDEIVRCGKIAQAAVLPLDALRNADDLIKANRGNEVEQELDQAVEMNRTLSGSSHICLIGSGEPELDELDVNPLALRLTQASIPCVSTLRGGFKEVLSSMDNGNPDNVELVDLDRKSMQEAIMRRTKKRSPSPKSKDPKAKYVSYLSEKSDAEVKEVLNSMLTSRQLVSRPIVLPSADVDLFTTTGNMPQLETGSPSNPAMGERRPAEFNLLTDLVIGPEPQKSPVGAPSAGSAASNSQPQGQLKGSKYLLDDLLHPFSEDSAKDSKKVQKDPLEDLFNPFADATAKDSPKEERSKNPFADVRERSMTRTVEKPKPEFSLEEAKAFWGKSAFAGWLDEKSMAYPPSGIHKGFTLNVENEGAMQGIQIFPCWADSSQPKKVPVVVYLGVSVRYILFLLPHRSSSHQMELSILRRMSDLKKISFRKHEPDCMTLEFGQNRSTDSESFSVRIMDGRQDAIALITKYKAATRS</sequence>
<dbReference type="EMBL" id="JAMWBK010000009">
    <property type="protein sequence ID" value="KAJ8902492.1"/>
    <property type="molecule type" value="Genomic_DNA"/>
</dbReference>
<dbReference type="PANTHER" id="PTHR13297:SF5">
    <property type="entry name" value="TBC1 DOMAIN FAMILY MEMBER 23"/>
    <property type="match status" value="1"/>
</dbReference>
<dbReference type="GO" id="GO:0005802">
    <property type="term" value="C:trans-Golgi network"/>
    <property type="evidence" value="ECO:0007669"/>
    <property type="project" value="TreeGrafter"/>
</dbReference>
<dbReference type="InterPro" id="IPR039755">
    <property type="entry name" value="TBC1D23"/>
</dbReference>
<proteinExistence type="predicted"/>
<feature type="region of interest" description="Disordered" evidence="1">
    <location>
        <begin position="640"/>
        <end position="673"/>
    </location>
</feature>
<comment type="caution">
    <text evidence="3">The sequence shown here is derived from an EMBL/GenBank/DDBJ whole genome shotgun (WGS) entry which is preliminary data.</text>
</comment>
<name>A0AAV8UMI2_9RHOD</name>
<feature type="compositionally biased region" description="Low complexity" evidence="1">
    <location>
        <begin position="583"/>
        <end position="602"/>
    </location>
</feature>
<evidence type="ECO:0000256" key="1">
    <source>
        <dbReference type="SAM" id="MobiDB-lite"/>
    </source>
</evidence>
<feature type="region of interest" description="Disordered" evidence="1">
    <location>
        <begin position="577"/>
        <end position="603"/>
    </location>
</feature>
<dbReference type="PROSITE" id="PS50086">
    <property type="entry name" value="TBC_RABGAP"/>
    <property type="match status" value="1"/>
</dbReference>
<dbReference type="GO" id="GO:0005829">
    <property type="term" value="C:cytosol"/>
    <property type="evidence" value="ECO:0007669"/>
    <property type="project" value="GOC"/>
</dbReference>
<dbReference type="Gene3D" id="1.10.472.80">
    <property type="entry name" value="Ypt/Rab-GAP domain of gyp1p, domain 3"/>
    <property type="match status" value="1"/>
</dbReference>
<dbReference type="Pfam" id="PF00566">
    <property type="entry name" value="RabGAP-TBC"/>
    <property type="match status" value="1"/>
</dbReference>
<feature type="domain" description="Rab-GAP TBC" evidence="2">
    <location>
        <begin position="48"/>
        <end position="244"/>
    </location>
</feature>
<dbReference type="AlphaFoldDB" id="A0AAV8UMI2"/>
<dbReference type="GO" id="GO:0099041">
    <property type="term" value="P:vesicle tethering to Golgi"/>
    <property type="evidence" value="ECO:0007669"/>
    <property type="project" value="TreeGrafter"/>
</dbReference>
<feature type="compositionally biased region" description="Basic and acidic residues" evidence="1">
    <location>
        <begin position="644"/>
        <end position="673"/>
    </location>
</feature>
<dbReference type="Proteomes" id="UP001157974">
    <property type="component" value="Unassembled WGS sequence"/>
</dbReference>
<gene>
    <name evidence="3" type="ORF">NDN08_006895</name>
</gene>
<feature type="region of interest" description="Disordered" evidence="1">
    <location>
        <begin position="481"/>
        <end position="501"/>
    </location>
</feature>